<proteinExistence type="predicted"/>
<accession>A0A084QPJ1</accession>
<evidence type="ECO:0000256" key="1">
    <source>
        <dbReference type="SAM" id="MobiDB-lite"/>
    </source>
</evidence>
<name>A0A084QPJ1_STAC4</name>
<feature type="transmembrane region" description="Helical" evidence="2">
    <location>
        <begin position="73"/>
        <end position="90"/>
    </location>
</feature>
<feature type="region of interest" description="Disordered" evidence="1">
    <location>
        <begin position="136"/>
        <end position="180"/>
    </location>
</feature>
<evidence type="ECO:0000256" key="2">
    <source>
        <dbReference type="SAM" id="Phobius"/>
    </source>
</evidence>
<evidence type="ECO:0000313" key="4">
    <source>
        <dbReference type="Proteomes" id="UP000028524"/>
    </source>
</evidence>
<keyword evidence="2" id="KW-0472">Membrane</keyword>
<dbReference type="AlphaFoldDB" id="A0A084QPJ1"/>
<dbReference type="Proteomes" id="UP000028524">
    <property type="component" value="Unassembled WGS sequence"/>
</dbReference>
<dbReference type="InParanoid" id="A0A084QPJ1"/>
<organism evidence="3 4">
    <name type="scientific">Stachybotrys chlorohalonatus (strain IBT 40285)</name>
    <dbReference type="NCBI Taxonomy" id="1283841"/>
    <lineage>
        <taxon>Eukaryota</taxon>
        <taxon>Fungi</taxon>
        <taxon>Dikarya</taxon>
        <taxon>Ascomycota</taxon>
        <taxon>Pezizomycotina</taxon>
        <taxon>Sordariomycetes</taxon>
        <taxon>Hypocreomycetidae</taxon>
        <taxon>Hypocreales</taxon>
        <taxon>Stachybotryaceae</taxon>
        <taxon>Stachybotrys</taxon>
    </lineage>
</organism>
<evidence type="ECO:0000313" key="3">
    <source>
        <dbReference type="EMBL" id="KFA65876.1"/>
    </source>
</evidence>
<dbReference type="EMBL" id="KL660549">
    <property type="protein sequence ID" value="KFA65876.1"/>
    <property type="molecule type" value="Genomic_DNA"/>
</dbReference>
<reference evidence="3 4" key="1">
    <citation type="journal article" date="2014" name="BMC Genomics">
        <title>Comparative genome sequencing reveals chemotype-specific gene clusters in the toxigenic black mold Stachybotrys.</title>
        <authorList>
            <person name="Semeiks J."/>
            <person name="Borek D."/>
            <person name="Otwinowski Z."/>
            <person name="Grishin N.V."/>
        </authorList>
    </citation>
    <scope>NUCLEOTIDE SEQUENCE [LARGE SCALE GENOMIC DNA]</scope>
    <source>
        <strain evidence="3 4">IBT 40285</strain>
    </source>
</reference>
<keyword evidence="2" id="KW-1133">Transmembrane helix</keyword>
<gene>
    <name evidence="3" type="ORF">S40285_10240</name>
</gene>
<dbReference type="OrthoDB" id="10349343at2759"/>
<keyword evidence="2" id="KW-0812">Transmembrane</keyword>
<sequence>MPTQPIVPSPAFLATSYGTRNYLAAPASSQAVLAFNTTGSLLDTLSNAVDETSEDDGRQTSANQVQTVLESRVTWMACSTVLLFVIYVICKDVRRRRQEVPPPTNHPMDRVSILRLVREGRPRKSRSRFNGWNRWWKRSPPDADAAPENIELQDLPPAETRLSDDANTLPGPSTDVESNAPTLTEAGTEVTISIDDEESQHAMAHTPIMLGLPRLSNTPSVISALDLTHSSADACFQRPRRAWDQLDTARSTQISGHAILREAARKHVVGQHHDTAIQAQESVPAIAITLVEDSGEAQT</sequence>
<protein>
    <submittedName>
        <fullName evidence="3">Uncharacterized protein</fullName>
    </submittedName>
</protein>
<keyword evidence="4" id="KW-1185">Reference proteome</keyword>
<dbReference type="HOGENOM" id="CLU_894801_0_0_1"/>